<accession>A0A1H5TVL3</accession>
<dbReference type="PANTHER" id="PTHR42788">
    <property type="entry name" value="TAURINE IMPORT ATP-BINDING PROTEIN-RELATED"/>
    <property type="match status" value="1"/>
</dbReference>
<dbReference type="InterPro" id="IPR050166">
    <property type="entry name" value="ABC_transporter_ATP-bind"/>
</dbReference>
<dbReference type="CDD" id="cd03293">
    <property type="entry name" value="ABC_NrtD_SsuB_transporters"/>
    <property type="match status" value="1"/>
</dbReference>
<dbReference type="InterPro" id="IPR017871">
    <property type="entry name" value="ABC_transporter-like_CS"/>
</dbReference>
<dbReference type="InterPro" id="IPR003439">
    <property type="entry name" value="ABC_transporter-like_ATP-bd"/>
</dbReference>
<evidence type="ECO:0000256" key="1">
    <source>
        <dbReference type="ARBA" id="ARBA00005417"/>
    </source>
</evidence>
<comment type="similarity">
    <text evidence="1">Belongs to the ABC transporter superfamily.</text>
</comment>
<proteinExistence type="inferred from homology"/>
<reference evidence="6 7" key="1">
    <citation type="submission" date="2016-10" db="EMBL/GenBank/DDBJ databases">
        <authorList>
            <person name="de Groot N.N."/>
        </authorList>
    </citation>
    <scope>NUCLEOTIDE SEQUENCE [LARGE SCALE GENOMIC DNA]</scope>
    <source>
        <strain evidence="6 7">DSM 26656</strain>
    </source>
</reference>
<feature type="domain" description="ABC transporter" evidence="5">
    <location>
        <begin position="26"/>
        <end position="257"/>
    </location>
</feature>
<dbReference type="EMBL" id="FNUY01000001">
    <property type="protein sequence ID" value="SEF66836.1"/>
    <property type="molecule type" value="Genomic_DNA"/>
</dbReference>
<evidence type="ECO:0000256" key="4">
    <source>
        <dbReference type="ARBA" id="ARBA00022840"/>
    </source>
</evidence>
<protein>
    <submittedName>
        <fullName evidence="6">NitT/TauT family transport system ATP-binding protein</fullName>
    </submittedName>
</protein>
<dbReference type="InterPro" id="IPR003593">
    <property type="entry name" value="AAA+_ATPase"/>
</dbReference>
<evidence type="ECO:0000313" key="7">
    <source>
        <dbReference type="Proteomes" id="UP000236743"/>
    </source>
</evidence>
<gene>
    <name evidence="6" type="ORF">SAMN04488115_101789</name>
</gene>
<evidence type="ECO:0000256" key="3">
    <source>
        <dbReference type="ARBA" id="ARBA00022741"/>
    </source>
</evidence>
<dbReference type="PROSITE" id="PS50893">
    <property type="entry name" value="ABC_TRANSPORTER_2"/>
    <property type="match status" value="1"/>
</dbReference>
<dbReference type="AlphaFoldDB" id="A0A1H5TVL3"/>
<evidence type="ECO:0000259" key="5">
    <source>
        <dbReference type="PROSITE" id="PS50893"/>
    </source>
</evidence>
<dbReference type="PROSITE" id="PS00211">
    <property type="entry name" value="ABC_TRANSPORTER_1"/>
    <property type="match status" value="1"/>
</dbReference>
<evidence type="ECO:0000313" key="6">
    <source>
        <dbReference type="EMBL" id="SEF66836.1"/>
    </source>
</evidence>
<keyword evidence="2" id="KW-0813">Transport</keyword>
<dbReference type="PANTHER" id="PTHR42788:SF19">
    <property type="entry name" value="ALIPHATIC SULFONATES IMPORT ATP-BINDING PROTEIN SSUB 2"/>
    <property type="match status" value="1"/>
</dbReference>
<dbReference type="SMART" id="SM00382">
    <property type="entry name" value="AAA"/>
    <property type="match status" value="1"/>
</dbReference>
<dbReference type="GO" id="GO:0016887">
    <property type="term" value="F:ATP hydrolysis activity"/>
    <property type="evidence" value="ECO:0007669"/>
    <property type="project" value="InterPro"/>
</dbReference>
<evidence type="ECO:0000256" key="2">
    <source>
        <dbReference type="ARBA" id="ARBA00022448"/>
    </source>
</evidence>
<name>A0A1H5TVL3_9HYPH</name>
<dbReference type="Pfam" id="PF00005">
    <property type="entry name" value="ABC_tran"/>
    <property type="match status" value="1"/>
</dbReference>
<keyword evidence="7" id="KW-1185">Reference proteome</keyword>
<dbReference type="SUPFAM" id="SSF52540">
    <property type="entry name" value="P-loop containing nucleoside triphosphate hydrolases"/>
    <property type="match status" value="1"/>
</dbReference>
<sequence>MDHQALDTAYLSTPTIRRTDGSKPLVCIRHVSKQFANGTLAVRDVNLDLGTGEFISLLGPSGCGKSTLLRMVAGLGTPSTGTIDWPTTNHDASGKPQRDLGFVFQDPTLMPWASALANVMMPLVLKHVPRREAEARAVEMLALVGLKGFETSYPRELSGGMKMRVSIARALVMKPKILLMDEPFAALDEITRHRLNDDLLELWWREKFTAVFVTHSVFESVYLSKRIVVMAARPGRVMADLDVDAPYPRDDLFRTSSDYAHLCRVVSTKLKEAIGS</sequence>
<dbReference type="Gene3D" id="3.40.50.300">
    <property type="entry name" value="P-loop containing nucleotide triphosphate hydrolases"/>
    <property type="match status" value="1"/>
</dbReference>
<keyword evidence="3" id="KW-0547">Nucleotide-binding</keyword>
<keyword evidence="4 6" id="KW-0067">ATP-binding</keyword>
<dbReference type="GO" id="GO:0005524">
    <property type="term" value="F:ATP binding"/>
    <property type="evidence" value="ECO:0007669"/>
    <property type="project" value="UniProtKB-KW"/>
</dbReference>
<dbReference type="OrthoDB" id="9807242at2"/>
<dbReference type="InterPro" id="IPR027417">
    <property type="entry name" value="P-loop_NTPase"/>
</dbReference>
<dbReference type="Proteomes" id="UP000236743">
    <property type="component" value="Unassembled WGS sequence"/>
</dbReference>
<organism evidence="6 7">
    <name type="scientific">Bosea lathyri</name>
    <dbReference type="NCBI Taxonomy" id="1036778"/>
    <lineage>
        <taxon>Bacteria</taxon>
        <taxon>Pseudomonadati</taxon>
        <taxon>Pseudomonadota</taxon>
        <taxon>Alphaproteobacteria</taxon>
        <taxon>Hyphomicrobiales</taxon>
        <taxon>Boseaceae</taxon>
        <taxon>Bosea</taxon>
    </lineage>
</organism>